<dbReference type="Proteomes" id="UP001333710">
    <property type="component" value="Chromosome"/>
</dbReference>
<evidence type="ECO:0008006" key="4">
    <source>
        <dbReference type="Google" id="ProtNLM"/>
    </source>
</evidence>
<dbReference type="EMBL" id="AP027272">
    <property type="protein sequence ID" value="BDX04568.1"/>
    <property type="molecule type" value="Genomic_DNA"/>
</dbReference>
<accession>A0AA48HCM5</accession>
<evidence type="ECO:0000313" key="3">
    <source>
        <dbReference type="Proteomes" id="UP001333710"/>
    </source>
</evidence>
<name>A0AA48HCM5_9ALTE</name>
<feature type="transmembrane region" description="Helical" evidence="1">
    <location>
        <begin position="44"/>
        <end position="64"/>
    </location>
</feature>
<reference evidence="2" key="1">
    <citation type="submission" date="2023-01" db="EMBL/GenBank/DDBJ databases">
        <title>Complete genome sequence of Planctobacterium marinum strain Dej080120_11.</title>
        <authorList>
            <person name="Ueki S."/>
            <person name="Maruyama F."/>
        </authorList>
    </citation>
    <scope>NUCLEOTIDE SEQUENCE</scope>
    <source>
        <strain evidence="2">Dej080120_11</strain>
    </source>
</reference>
<sequence length="85" mass="9940">MSLTDVERITLHRYWLSFKKGLLVFVVGVLFILVGYRWQAWWQIPGLILLLAGGLFSAYGYIGILRFRLKSAFHLNAKQKRDKKL</sequence>
<keyword evidence="1" id="KW-1133">Transmembrane helix</keyword>
<organism evidence="2 3">
    <name type="scientific">Planctobacterium marinum</name>
    <dbReference type="NCBI Taxonomy" id="1631968"/>
    <lineage>
        <taxon>Bacteria</taxon>
        <taxon>Pseudomonadati</taxon>
        <taxon>Pseudomonadota</taxon>
        <taxon>Gammaproteobacteria</taxon>
        <taxon>Alteromonadales</taxon>
        <taxon>Alteromonadaceae</taxon>
        <taxon>Planctobacterium</taxon>
    </lineage>
</organism>
<dbReference type="AlphaFoldDB" id="A0AA48HCM5"/>
<keyword evidence="3" id="KW-1185">Reference proteome</keyword>
<dbReference type="KEGG" id="pmaw:MACH26_00890"/>
<evidence type="ECO:0000256" key="1">
    <source>
        <dbReference type="SAM" id="Phobius"/>
    </source>
</evidence>
<keyword evidence="1" id="KW-0812">Transmembrane</keyword>
<protein>
    <recommendedName>
        <fullName evidence="4">Transmembrane protein</fullName>
    </recommendedName>
</protein>
<dbReference type="RefSeq" id="WP_338290350.1">
    <property type="nucleotide sequence ID" value="NZ_AP027272.1"/>
</dbReference>
<gene>
    <name evidence="2" type="ORF">MACH26_00890</name>
</gene>
<evidence type="ECO:0000313" key="2">
    <source>
        <dbReference type="EMBL" id="BDX04568.1"/>
    </source>
</evidence>
<keyword evidence="1" id="KW-0472">Membrane</keyword>
<feature type="transmembrane region" description="Helical" evidence="1">
    <location>
        <begin position="21"/>
        <end position="38"/>
    </location>
</feature>
<proteinExistence type="predicted"/>